<reference evidence="1 2" key="1">
    <citation type="submission" date="2015-11" db="EMBL/GenBank/DDBJ databases">
        <title>Expanding the genomic diversity of Burkholderia species for the development of highly accurate diagnostics.</title>
        <authorList>
            <person name="Sahl J."/>
            <person name="Keim P."/>
            <person name="Wagner D."/>
        </authorList>
    </citation>
    <scope>NUCLEOTIDE SEQUENCE [LARGE SCALE GENOMIC DNA]</scope>
    <source>
        <strain evidence="1 2">MSMB793WGS</strain>
    </source>
</reference>
<dbReference type="Proteomes" id="UP000068016">
    <property type="component" value="Unassembled WGS sequence"/>
</dbReference>
<proteinExistence type="predicted"/>
<name>A0A108ENS5_9BURK</name>
<gene>
    <name evidence="1" type="ORF">WT83_16645</name>
</gene>
<dbReference type="AlphaFoldDB" id="A0A108ENS5"/>
<protein>
    <submittedName>
        <fullName evidence="1">Uncharacterized protein</fullName>
    </submittedName>
</protein>
<dbReference type="EMBL" id="LPLZ01000046">
    <property type="protein sequence ID" value="KWN14715.1"/>
    <property type="molecule type" value="Genomic_DNA"/>
</dbReference>
<organism evidence="1 2">
    <name type="scientific">Burkholderia territorii</name>
    <dbReference type="NCBI Taxonomy" id="1503055"/>
    <lineage>
        <taxon>Bacteria</taxon>
        <taxon>Pseudomonadati</taxon>
        <taxon>Pseudomonadota</taxon>
        <taxon>Betaproteobacteria</taxon>
        <taxon>Burkholderiales</taxon>
        <taxon>Burkholderiaceae</taxon>
        <taxon>Burkholderia</taxon>
        <taxon>Burkholderia cepacia complex</taxon>
    </lineage>
</organism>
<evidence type="ECO:0000313" key="2">
    <source>
        <dbReference type="Proteomes" id="UP000068016"/>
    </source>
</evidence>
<accession>A0A108ENS5</accession>
<comment type="caution">
    <text evidence="1">The sequence shown here is derived from an EMBL/GenBank/DDBJ whole genome shotgun (WGS) entry which is preliminary data.</text>
</comment>
<sequence length="470" mass="49639">MEENDMRRMRGRSRARQRGFGLIGMAAILATLATAASVVYLSSQSLRKQRAATDQAVAFNWANSLLQTYVLQHGRLPCAASQQLGAEDCQNSDAHWLPVQTLLNGDTVPLSIMTAAMQQVTYQPHHGQATLTDPDLTMQPHAEYVPAVGKIVVANAALAAQETAETGASAVAIAGTQHTDSTTGQPSPGPTPMANYVPMSGTLDFCQKLQNLALGPTGLYAVAPAGTSQPINPWGAVPTTVNAYRLAVGSQTINMSVNGLSEAFQCEITHASADVLSTMASLSEPGGTVLSLQQGLLNGPAGWAAGNSVKPGQVGWGSFQWMTQILIPQIIGADWLYTGVRASQAYFTVAAEASNKYIEGFSAATMVGIVNPLWVAASFASDPFYSLAIARRVTDLTAQTAASVNNTTYEFQYQSLVDRLSTMRAWGAPPNWDPRYLPDLSTHPLSVADDVVQQAAQLGVAVALVASTGL</sequence>
<evidence type="ECO:0000313" key="1">
    <source>
        <dbReference type="EMBL" id="KWN14715.1"/>
    </source>
</evidence>